<feature type="compositionally biased region" description="Acidic residues" evidence="2">
    <location>
        <begin position="706"/>
        <end position="727"/>
    </location>
</feature>
<feature type="region of interest" description="Disordered" evidence="2">
    <location>
        <begin position="195"/>
        <end position="466"/>
    </location>
</feature>
<keyword evidence="1" id="KW-0175">Coiled coil</keyword>
<feature type="compositionally biased region" description="Basic and acidic residues" evidence="2">
    <location>
        <begin position="213"/>
        <end position="225"/>
    </location>
</feature>
<keyword evidence="4" id="KW-1185">Reference proteome</keyword>
<feature type="compositionally biased region" description="Polar residues" evidence="2">
    <location>
        <begin position="434"/>
        <end position="447"/>
    </location>
</feature>
<evidence type="ECO:0000313" key="3">
    <source>
        <dbReference type="EMBL" id="KAG0289208.1"/>
    </source>
</evidence>
<name>A0ABQ7K318_9FUNG</name>
<dbReference type="Proteomes" id="UP001194696">
    <property type="component" value="Unassembled WGS sequence"/>
</dbReference>
<comment type="caution">
    <text evidence="3">The sequence shown here is derived from an EMBL/GenBank/DDBJ whole genome shotgun (WGS) entry which is preliminary data.</text>
</comment>
<reference evidence="3 4" key="1">
    <citation type="journal article" date="2020" name="Fungal Divers.">
        <title>Resolving the Mortierellaceae phylogeny through synthesis of multi-gene phylogenetics and phylogenomics.</title>
        <authorList>
            <person name="Vandepol N."/>
            <person name="Liber J."/>
            <person name="Desiro A."/>
            <person name="Na H."/>
            <person name="Kennedy M."/>
            <person name="Barry K."/>
            <person name="Grigoriev I.V."/>
            <person name="Miller A.N."/>
            <person name="O'Donnell K."/>
            <person name="Stajich J.E."/>
            <person name="Bonito G."/>
        </authorList>
    </citation>
    <scope>NUCLEOTIDE SEQUENCE [LARGE SCALE GENOMIC DNA]</scope>
    <source>
        <strain evidence="3 4">AD045</strain>
    </source>
</reference>
<protein>
    <submittedName>
        <fullName evidence="3">Uncharacterized protein</fullName>
    </submittedName>
</protein>
<evidence type="ECO:0000256" key="2">
    <source>
        <dbReference type="SAM" id="MobiDB-lite"/>
    </source>
</evidence>
<evidence type="ECO:0000313" key="4">
    <source>
        <dbReference type="Proteomes" id="UP001194696"/>
    </source>
</evidence>
<feature type="compositionally biased region" description="Polar residues" evidence="2">
    <location>
        <begin position="546"/>
        <end position="555"/>
    </location>
</feature>
<feature type="compositionally biased region" description="Low complexity" evidence="2">
    <location>
        <begin position="361"/>
        <end position="397"/>
    </location>
</feature>
<feature type="compositionally biased region" description="Basic and acidic residues" evidence="2">
    <location>
        <begin position="728"/>
        <end position="744"/>
    </location>
</feature>
<feature type="compositionally biased region" description="Polar residues" evidence="2">
    <location>
        <begin position="404"/>
        <end position="423"/>
    </location>
</feature>
<proteinExistence type="predicted"/>
<feature type="compositionally biased region" description="Basic and acidic residues" evidence="2">
    <location>
        <begin position="788"/>
        <end position="804"/>
    </location>
</feature>
<evidence type="ECO:0000256" key="1">
    <source>
        <dbReference type="SAM" id="Coils"/>
    </source>
</evidence>
<feature type="compositionally biased region" description="Basic and acidic residues" evidence="2">
    <location>
        <begin position="507"/>
        <end position="521"/>
    </location>
</feature>
<feature type="compositionally biased region" description="Polar residues" evidence="2">
    <location>
        <begin position="302"/>
        <end position="355"/>
    </location>
</feature>
<feature type="coiled-coil region" evidence="1">
    <location>
        <begin position="111"/>
        <end position="145"/>
    </location>
</feature>
<gene>
    <name evidence="3" type="ORF">BGZ96_007184</name>
</gene>
<feature type="region of interest" description="Disordered" evidence="2">
    <location>
        <begin position="493"/>
        <end position="610"/>
    </location>
</feature>
<organism evidence="3 4">
    <name type="scientific">Linnemannia gamsii</name>
    <dbReference type="NCBI Taxonomy" id="64522"/>
    <lineage>
        <taxon>Eukaryota</taxon>
        <taxon>Fungi</taxon>
        <taxon>Fungi incertae sedis</taxon>
        <taxon>Mucoromycota</taxon>
        <taxon>Mortierellomycotina</taxon>
        <taxon>Mortierellomycetes</taxon>
        <taxon>Mortierellales</taxon>
        <taxon>Mortierellaceae</taxon>
        <taxon>Linnemannia</taxon>
    </lineage>
</organism>
<feature type="compositionally biased region" description="Polar residues" evidence="2">
    <location>
        <begin position="227"/>
        <end position="258"/>
    </location>
</feature>
<feature type="compositionally biased region" description="Low complexity" evidence="2">
    <location>
        <begin position="268"/>
        <end position="280"/>
    </location>
</feature>
<sequence>MHPTAKNTTAPAIRRLILQAKEEKMQLFNRTISYCYNSSRANSNSDHIKKRYDILAVTATPTVALRIVAAVVRAQSSRVQMRIAGMKLIQQAYDDKYQSLIEEVNTWKWISEEQSAQMTAMAAELARVEDKYAALQKEMAQLEVFRKAIVSMVDQHSGVSLAELEQSILETIEADAENAGAGPDAVADADTSSFILDGGIESPQAPYPHQHRSLHEDYSMQERKHNSSATSKGSPQTSSSRPRASTGASTKRSGSISNAPDARTRHQPSSTLLSPSGLSGARRGAQILSDSSPNGQIKMHKSGSTDSLRNKRNTISTTARSIYPNTSLSTGSASKRHSSTASPLNSRSRSGTASSRVVPASTSFSSTSTPSTSPRQPTTNSSTTSVITRTIRQQQQQKEYSADVRNSMSQITTLSGVTPSNISHLDPSDRRQASSDSNAAGQTNDLGSANRRGQRPPSSTAHSFSGLSPAAVELIKQQERQQKQEEKINLQKSPSGYLQQQHQQHQQHQDLHHPSEDESRRRSSVYSQARSNMKERSVPTHHHSQSQHPTKSNDTSLDRHQYQSGYESTTRQQSETTRRRQSATSGDKSGTYSSTAGSNGHQSQQSSSSVDANAFTLLYKEIRDSMDTQSFGMFARVVTAFNEGEKTTDETLQEVSKIVQDRALNQRFRDLIHKAIAEKESQIENGGANETMDGDVTLEIDHSLLMEEEEDENRIEEGEEEAEDERDVDLGERGGLDERFHENSLSRNDSGLTGEDNELSHARDDLNDIDDLDQSRLSIEGPSLLIADGERLQGVDSSRSDDWPGNKPGH</sequence>
<accession>A0ABQ7K318</accession>
<feature type="compositionally biased region" description="Polar residues" evidence="2">
    <location>
        <begin position="456"/>
        <end position="466"/>
    </location>
</feature>
<dbReference type="EMBL" id="JAAAIM010000361">
    <property type="protein sequence ID" value="KAG0289208.1"/>
    <property type="molecule type" value="Genomic_DNA"/>
</dbReference>
<feature type="compositionally biased region" description="Polar residues" evidence="2">
    <location>
        <begin position="583"/>
        <end position="601"/>
    </location>
</feature>
<feature type="region of interest" description="Disordered" evidence="2">
    <location>
        <begin position="706"/>
        <end position="810"/>
    </location>
</feature>